<dbReference type="VEuPathDB" id="VectorBase:GPAI024279"/>
<reference evidence="7" key="1">
    <citation type="submission" date="2014-03" db="EMBL/GenBank/DDBJ databases">
        <authorList>
            <person name="Aksoy S."/>
            <person name="Warren W."/>
            <person name="Wilson R.K."/>
        </authorList>
    </citation>
    <scope>NUCLEOTIDE SEQUENCE [LARGE SCALE GENOMIC DNA]</scope>
    <source>
        <strain evidence="7">IAEA</strain>
    </source>
</reference>
<name>A0A1A9ZTC9_GLOPL</name>
<dbReference type="Pfam" id="PF01094">
    <property type="entry name" value="ANF_receptor"/>
    <property type="match status" value="1"/>
</dbReference>
<reference evidence="6" key="2">
    <citation type="submission" date="2020-05" db="UniProtKB">
        <authorList>
            <consortium name="EnsemblMetazoa"/>
        </authorList>
    </citation>
    <scope>IDENTIFICATION</scope>
    <source>
        <strain evidence="6">IAEA</strain>
    </source>
</reference>
<keyword evidence="7" id="KW-1185">Reference proteome</keyword>
<dbReference type="AlphaFoldDB" id="A0A1A9ZTC9"/>
<proteinExistence type="predicted"/>
<evidence type="ECO:0000259" key="5">
    <source>
        <dbReference type="Pfam" id="PF01094"/>
    </source>
</evidence>
<evidence type="ECO:0000256" key="4">
    <source>
        <dbReference type="ARBA" id="ARBA00023136"/>
    </source>
</evidence>
<keyword evidence="3" id="KW-1133">Transmembrane helix</keyword>
<dbReference type="Gene3D" id="3.40.50.2300">
    <property type="match status" value="1"/>
</dbReference>
<evidence type="ECO:0000256" key="1">
    <source>
        <dbReference type="ARBA" id="ARBA00004370"/>
    </source>
</evidence>
<dbReference type="InterPro" id="IPR001828">
    <property type="entry name" value="ANF_lig-bd_rcpt"/>
</dbReference>
<evidence type="ECO:0000256" key="3">
    <source>
        <dbReference type="ARBA" id="ARBA00022989"/>
    </source>
</evidence>
<evidence type="ECO:0000313" key="7">
    <source>
        <dbReference type="Proteomes" id="UP000092445"/>
    </source>
</evidence>
<dbReference type="PANTHER" id="PTHR44755:SF11">
    <property type="entry name" value="ATRIAL NATRIURETIC PEPTIDE RECEPTOR 3 ISOFORM X1"/>
    <property type="match status" value="1"/>
</dbReference>
<dbReference type="PANTHER" id="PTHR44755">
    <property type="entry name" value="NATRIURETIC PEPTIDE RECEPTOR 3-RELATED"/>
    <property type="match status" value="1"/>
</dbReference>
<dbReference type="InterPro" id="IPR028082">
    <property type="entry name" value="Peripla_BP_I"/>
</dbReference>
<dbReference type="EnsemblMetazoa" id="GPAI024279-RA">
    <property type="protein sequence ID" value="GPAI024279-PA"/>
    <property type="gene ID" value="GPAI024279"/>
</dbReference>
<dbReference type="GO" id="GO:0016020">
    <property type="term" value="C:membrane"/>
    <property type="evidence" value="ECO:0007669"/>
    <property type="project" value="UniProtKB-SubCell"/>
</dbReference>
<dbReference type="SUPFAM" id="SSF53822">
    <property type="entry name" value="Periplasmic binding protein-like I"/>
    <property type="match status" value="1"/>
</dbReference>
<dbReference type="GO" id="GO:0007165">
    <property type="term" value="P:signal transduction"/>
    <property type="evidence" value="ECO:0007669"/>
    <property type="project" value="TreeGrafter"/>
</dbReference>
<dbReference type="GO" id="GO:0017046">
    <property type="term" value="F:peptide hormone binding"/>
    <property type="evidence" value="ECO:0007669"/>
    <property type="project" value="TreeGrafter"/>
</dbReference>
<keyword evidence="4" id="KW-0472">Membrane</keyword>
<dbReference type="STRING" id="7398.A0A1A9ZTC9"/>
<dbReference type="InterPro" id="IPR052612">
    <property type="entry name" value="ANP_Clearance_Receptor"/>
</dbReference>
<evidence type="ECO:0000256" key="2">
    <source>
        <dbReference type="ARBA" id="ARBA00022692"/>
    </source>
</evidence>
<sequence>MSRYKLEKLATKKLSNFIKLSQRILLWPLLSLLLIKIVIASCRYEPSRPCEALCQPQVVLQNIGKVGPNDCYIRALVLLPDNKTYLVSLEQTLAVLQVAEEYVHRTELLPNYIKFDWLPQDDRCEASYAVFKAMDGITKNCAHVIFGPVCDYPLASVARITKYFNSHGTPLISIGGSTYDFEQKKTDCGDEFYMLLRTGLLSFESISKLTISVMKSYNWSRSILFYDRNGQQQVSGLHTCFLMMTSLGKQMRNENMTFAQYSMNEKVQNRSEEMKREIGNKNSGKFLFFFFLFEHKRFSLT</sequence>
<comment type="subcellular location">
    <subcellularLocation>
        <location evidence="1">Membrane</location>
    </subcellularLocation>
</comment>
<feature type="domain" description="Receptor ligand binding region" evidence="5">
    <location>
        <begin position="94"/>
        <end position="257"/>
    </location>
</feature>
<protein>
    <recommendedName>
        <fullName evidence="5">Receptor ligand binding region domain-containing protein</fullName>
    </recommendedName>
</protein>
<evidence type="ECO:0000313" key="6">
    <source>
        <dbReference type="EnsemblMetazoa" id="GPAI024279-PA"/>
    </source>
</evidence>
<keyword evidence="2" id="KW-0812">Transmembrane</keyword>
<dbReference type="Proteomes" id="UP000092445">
    <property type="component" value="Unassembled WGS sequence"/>
</dbReference>
<organism evidence="6 7">
    <name type="scientific">Glossina pallidipes</name>
    <name type="common">Tsetse fly</name>
    <dbReference type="NCBI Taxonomy" id="7398"/>
    <lineage>
        <taxon>Eukaryota</taxon>
        <taxon>Metazoa</taxon>
        <taxon>Ecdysozoa</taxon>
        <taxon>Arthropoda</taxon>
        <taxon>Hexapoda</taxon>
        <taxon>Insecta</taxon>
        <taxon>Pterygota</taxon>
        <taxon>Neoptera</taxon>
        <taxon>Endopterygota</taxon>
        <taxon>Diptera</taxon>
        <taxon>Brachycera</taxon>
        <taxon>Muscomorpha</taxon>
        <taxon>Hippoboscoidea</taxon>
        <taxon>Glossinidae</taxon>
        <taxon>Glossina</taxon>
    </lineage>
</organism>
<accession>A0A1A9ZTC9</accession>
<dbReference type="GO" id="GO:0038023">
    <property type="term" value="F:signaling receptor activity"/>
    <property type="evidence" value="ECO:0007669"/>
    <property type="project" value="TreeGrafter"/>
</dbReference>